<evidence type="ECO:0000256" key="1">
    <source>
        <dbReference type="ARBA" id="ARBA00004141"/>
    </source>
</evidence>
<dbReference type="GO" id="GO:0016020">
    <property type="term" value="C:membrane"/>
    <property type="evidence" value="ECO:0007669"/>
    <property type="project" value="UniProtKB-SubCell"/>
</dbReference>
<comment type="subcellular location">
    <subcellularLocation>
        <location evidence="1">Membrane</location>
        <topology evidence="1">Multi-pass membrane protein</topology>
    </subcellularLocation>
</comment>
<organism evidence="7 8">
    <name type="scientific">Cyanidiococcus yangmingshanensis</name>
    <dbReference type="NCBI Taxonomy" id="2690220"/>
    <lineage>
        <taxon>Eukaryota</taxon>
        <taxon>Rhodophyta</taxon>
        <taxon>Bangiophyceae</taxon>
        <taxon>Cyanidiales</taxon>
        <taxon>Cyanidiaceae</taxon>
        <taxon>Cyanidiococcus</taxon>
    </lineage>
</organism>
<dbReference type="Pfam" id="PF10520">
    <property type="entry name" value="Lipid_desat"/>
    <property type="match status" value="1"/>
</dbReference>
<accession>A0A7J7IK91</accession>
<name>A0A7J7IK91_9RHOD</name>
<feature type="domain" description="Lipid desaturase" evidence="6">
    <location>
        <begin position="220"/>
        <end position="393"/>
    </location>
</feature>
<dbReference type="UniPathway" id="UPA00199"/>
<dbReference type="InterPro" id="IPR052864">
    <property type="entry name" value="Chloroplast_FAD_CarF"/>
</dbReference>
<dbReference type="OrthoDB" id="5103at2759"/>
<comment type="caution">
    <text evidence="7">The sequence shown here is derived from an EMBL/GenBank/DDBJ whole genome shotgun (WGS) entry which is preliminary data.</text>
</comment>
<proteinExistence type="inferred from homology"/>
<evidence type="ECO:0000313" key="8">
    <source>
        <dbReference type="Proteomes" id="UP000530660"/>
    </source>
</evidence>
<dbReference type="GO" id="GO:0006631">
    <property type="term" value="P:fatty acid metabolic process"/>
    <property type="evidence" value="ECO:0007669"/>
    <property type="project" value="UniProtKB-UniPathway"/>
</dbReference>
<evidence type="ECO:0000256" key="4">
    <source>
        <dbReference type="ARBA" id="ARBA00022989"/>
    </source>
</evidence>
<dbReference type="Proteomes" id="UP000530660">
    <property type="component" value="Unassembled WGS sequence"/>
</dbReference>
<evidence type="ECO:0000259" key="6">
    <source>
        <dbReference type="Pfam" id="PF10520"/>
    </source>
</evidence>
<dbReference type="AlphaFoldDB" id="A0A7J7IK91"/>
<keyword evidence="4" id="KW-1133">Transmembrane helix</keyword>
<evidence type="ECO:0000256" key="5">
    <source>
        <dbReference type="ARBA" id="ARBA00023136"/>
    </source>
</evidence>
<dbReference type="PANTHER" id="PTHR48140">
    <property type="entry name" value="FATTY ACID DESATURASE 4, CHLOROPLASTIC-RELATED"/>
    <property type="match status" value="1"/>
</dbReference>
<evidence type="ECO:0000313" key="7">
    <source>
        <dbReference type="EMBL" id="KAF6003160.1"/>
    </source>
</evidence>
<keyword evidence="3" id="KW-0812">Transmembrane</keyword>
<keyword evidence="5" id="KW-0472">Membrane</keyword>
<dbReference type="PANTHER" id="PTHR48140:SF1">
    <property type="entry name" value="FATTY ACID DESATURASE 4, CHLOROPLASTIC-RELATED"/>
    <property type="match status" value="1"/>
</dbReference>
<evidence type="ECO:0000256" key="3">
    <source>
        <dbReference type="ARBA" id="ARBA00022692"/>
    </source>
</evidence>
<keyword evidence="8" id="KW-1185">Reference proteome</keyword>
<comment type="similarity">
    <text evidence="2">Belongs to the fatty acid desaturase CarF family.</text>
</comment>
<dbReference type="EMBL" id="VWRR01000007">
    <property type="protein sequence ID" value="KAF6003160.1"/>
    <property type="molecule type" value="Genomic_DNA"/>
</dbReference>
<reference evidence="7 8" key="1">
    <citation type="journal article" date="2020" name="J. Phycol.">
        <title>Comparative genome analysis reveals Cyanidiococcus gen. nov., a new extremophilic red algal genus sister to Cyanidioschyzon (Cyanidioschyzonaceae, Rhodophyta).</title>
        <authorList>
            <person name="Liu S.-L."/>
            <person name="Chiang Y.-R."/>
            <person name="Yoon H.S."/>
            <person name="Fu H.-Y."/>
        </authorList>
    </citation>
    <scope>NUCLEOTIDE SEQUENCE [LARGE SCALE GENOMIC DNA]</scope>
    <source>
        <strain evidence="7 8">THAL066</strain>
    </source>
</reference>
<gene>
    <name evidence="7" type="ORF">F1559_000042</name>
</gene>
<dbReference type="InterPro" id="IPR019547">
    <property type="entry name" value="Lipid_desat"/>
</dbReference>
<protein>
    <recommendedName>
        <fullName evidence="6">Lipid desaturase domain-containing protein</fullName>
    </recommendedName>
</protein>
<evidence type="ECO:0000256" key="2">
    <source>
        <dbReference type="ARBA" id="ARBA00007620"/>
    </source>
</evidence>
<sequence>MTNDGGQKRFHFSDSRNIHDRTVPIGDLWRTTSKTSRVLQPSLPMHFSASGVAAFLALPSPKLLGNLGLLQRYRDRFVVSKPVVSVLRYRKADQRARSVARKGWLECSAERKELSTSAAAFPQSFYADPRDSRYQSQRLKKSGSQKVRKEATLVLEDDRVESSLWERMVVGCALALGCTALGRVLWDTALLLHTGEISSMPRTASVQLILEVTTAIIAFTVADLASGIYHFFLDNYGSRETALFGAQIVAFQGHHQFPWTITHRDWCNNVYKSCAMSLLPLTLVAAWGETDASTDWLSIHLRLFGVVFLLSVAFAQEFHKWSHMIRPPPAVRFLQRSGWLISQREHGQHHQSPYHEKYCIVSGWCNRLLDETHFFRHLEYLIWRLTGAEPLTWRLGVGKPFALSGKAAAADGQPRE</sequence>